<dbReference type="Proteomes" id="UP000275408">
    <property type="component" value="Unassembled WGS sequence"/>
</dbReference>
<dbReference type="EMBL" id="RCHS01003461">
    <property type="protein sequence ID" value="RMX41687.1"/>
    <property type="molecule type" value="Genomic_DNA"/>
</dbReference>
<evidence type="ECO:0000313" key="2">
    <source>
        <dbReference type="Proteomes" id="UP000275408"/>
    </source>
</evidence>
<dbReference type="OrthoDB" id="5980014at2759"/>
<comment type="caution">
    <text evidence="1">The sequence shown here is derived from an EMBL/GenBank/DDBJ whole genome shotgun (WGS) entry which is preliminary data.</text>
</comment>
<reference evidence="1 2" key="1">
    <citation type="journal article" date="2018" name="Sci. Rep.">
        <title>Comparative analysis of the Pocillopora damicornis genome highlights role of immune system in coral evolution.</title>
        <authorList>
            <person name="Cunning R."/>
            <person name="Bay R.A."/>
            <person name="Gillette P."/>
            <person name="Baker A.C."/>
            <person name="Traylor-Knowles N."/>
        </authorList>
    </citation>
    <scope>NUCLEOTIDE SEQUENCE [LARGE SCALE GENOMIC DNA]</scope>
    <source>
        <strain evidence="1">RSMAS</strain>
        <tissue evidence="1">Whole animal</tissue>
    </source>
</reference>
<organism evidence="1 2">
    <name type="scientific">Pocillopora damicornis</name>
    <name type="common">Cauliflower coral</name>
    <name type="synonym">Millepora damicornis</name>
    <dbReference type="NCBI Taxonomy" id="46731"/>
    <lineage>
        <taxon>Eukaryota</taxon>
        <taxon>Metazoa</taxon>
        <taxon>Cnidaria</taxon>
        <taxon>Anthozoa</taxon>
        <taxon>Hexacorallia</taxon>
        <taxon>Scleractinia</taxon>
        <taxon>Astrocoeniina</taxon>
        <taxon>Pocilloporidae</taxon>
        <taxon>Pocillopora</taxon>
    </lineage>
</organism>
<proteinExistence type="predicted"/>
<dbReference type="AlphaFoldDB" id="A0A3M6TJU5"/>
<protein>
    <submittedName>
        <fullName evidence="1">Uncharacterized protein</fullName>
    </submittedName>
</protein>
<gene>
    <name evidence="1" type="ORF">pdam_00015844</name>
</gene>
<sequence>MQPGEKLDDDNLWNDNVQFLGELANRFESPLPFKYEDSVAEDPDVADCVTALVTYCEAYGCFMALLLAAKGKYVQFGSEYKENEEVVNRKISCQRRDAKGKLSFLSDVRCLTFLRSLPYQGGKLTKILALSRNLRGKSLVETVRGSLALTPIQSLDTVESAARKVSRQLVKVKVEGHQIHTGNWLRRHVLTAFGPSFYAHFINETNFPMKIVSGRFGQNKGNLEFVQVVQPHASHPQRAVSFTDFLGTGFSTGGYITLYLNGIVSPDMAPPADDVRVMEFALSLGLLPPIFNRKIINIEDKTSNEFTGGKDTHKKMNSSETETLYWFDKGTHFMARGEIVTQYFIIDIWRFIIQEFDPLTEED</sequence>
<accession>A0A3M6TJU5</accession>
<keyword evidence="2" id="KW-1185">Reference proteome</keyword>
<name>A0A3M6TJU5_POCDA</name>
<evidence type="ECO:0000313" key="1">
    <source>
        <dbReference type="EMBL" id="RMX41687.1"/>
    </source>
</evidence>